<keyword evidence="3" id="KW-1185">Reference proteome</keyword>
<evidence type="ECO:0000313" key="3">
    <source>
        <dbReference type="Proteomes" id="UP000023152"/>
    </source>
</evidence>
<reference evidence="2 3" key="1">
    <citation type="journal article" date="2013" name="Curr. Biol.">
        <title>The Genome of the Foraminiferan Reticulomyxa filosa.</title>
        <authorList>
            <person name="Glockner G."/>
            <person name="Hulsmann N."/>
            <person name="Schleicher M."/>
            <person name="Noegel A.A."/>
            <person name="Eichinger L."/>
            <person name="Gallinger C."/>
            <person name="Pawlowski J."/>
            <person name="Sierra R."/>
            <person name="Euteneuer U."/>
            <person name="Pillet L."/>
            <person name="Moustafa A."/>
            <person name="Platzer M."/>
            <person name="Groth M."/>
            <person name="Szafranski K."/>
            <person name="Schliwa M."/>
        </authorList>
    </citation>
    <scope>NUCLEOTIDE SEQUENCE [LARGE SCALE GENOMIC DNA]</scope>
</reference>
<comment type="caution">
    <text evidence="2">The sequence shown here is derived from an EMBL/GenBank/DDBJ whole genome shotgun (WGS) entry which is preliminary data.</text>
</comment>
<protein>
    <submittedName>
        <fullName evidence="2">Uncharacterized protein</fullName>
    </submittedName>
</protein>
<accession>X6MIN1</accession>
<evidence type="ECO:0000313" key="2">
    <source>
        <dbReference type="EMBL" id="ETO13516.1"/>
    </source>
</evidence>
<feature type="non-terminal residue" evidence="2">
    <location>
        <position position="138"/>
    </location>
</feature>
<dbReference type="Proteomes" id="UP000023152">
    <property type="component" value="Unassembled WGS sequence"/>
</dbReference>
<dbReference type="EMBL" id="ASPP01020558">
    <property type="protein sequence ID" value="ETO13516.1"/>
    <property type="molecule type" value="Genomic_DNA"/>
</dbReference>
<sequence>MLIWNNFLPTSRTQREAPTNPKAKEGRPKLQVLMKNNNQREYNKGVVPDEKRNREMLKYYIPIVKYVEGIFPRYFDNVNAQTKKCYPRNACKFQDYGFLKYLSNRPFYHYLKLHDVMSLNNGTAVTFFLTNSDAYAEQ</sequence>
<organism evidence="2 3">
    <name type="scientific">Reticulomyxa filosa</name>
    <dbReference type="NCBI Taxonomy" id="46433"/>
    <lineage>
        <taxon>Eukaryota</taxon>
        <taxon>Sar</taxon>
        <taxon>Rhizaria</taxon>
        <taxon>Retaria</taxon>
        <taxon>Foraminifera</taxon>
        <taxon>Monothalamids</taxon>
        <taxon>Reticulomyxidae</taxon>
        <taxon>Reticulomyxa</taxon>
    </lineage>
</organism>
<feature type="region of interest" description="Disordered" evidence="1">
    <location>
        <begin position="1"/>
        <end position="26"/>
    </location>
</feature>
<evidence type="ECO:0000256" key="1">
    <source>
        <dbReference type="SAM" id="MobiDB-lite"/>
    </source>
</evidence>
<name>X6MIN1_RETFI</name>
<gene>
    <name evidence="2" type="ORF">RFI_23850</name>
</gene>
<proteinExistence type="predicted"/>
<dbReference type="AlphaFoldDB" id="X6MIN1"/>